<dbReference type="InterPro" id="IPR036291">
    <property type="entry name" value="NAD(P)-bd_dom_sf"/>
</dbReference>
<comment type="caution">
    <text evidence="2">The sequence shown here is derived from an EMBL/GenBank/DDBJ whole genome shotgun (WGS) entry which is preliminary data.</text>
</comment>
<dbReference type="PANTHER" id="PTHR43245:SF58">
    <property type="entry name" value="BLL5923 PROTEIN"/>
    <property type="match status" value="1"/>
</dbReference>
<dbReference type="InterPro" id="IPR001509">
    <property type="entry name" value="Epimerase_deHydtase"/>
</dbReference>
<dbReference type="RefSeq" id="WP_316974420.1">
    <property type="nucleotide sequence ID" value="NZ_JAWIIJ010000010.1"/>
</dbReference>
<evidence type="ECO:0000313" key="3">
    <source>
        <dbReference type="Proteomes" id="UP001269819"/>
    </source>
</evidence>
<dbReference type="InterPro" id="IPR050177">
    <property type="entry name" value="Lipid_A_modif_metabolic_enz"/>
</dbReference>
<feature type="domain" description="NAD-dependent epimerase/dehydratase" evidence="1">
    <location>
        <begin position="29"/>
        <end position="248"/>
    </location>
</feature>
<accession>A0ABU3W088</accession>
<proteinExistence type="predicted"/>
<dbReference type="Pfam" id="PF01370">
    <property type="entry name" value="Epimerase"/>
    <property type="match status" value="1"/>
</dbReference>
<keyword evidence="3" id="KW-1185">Reference proteome</keyword>
<dbReference type="EMBL" id="JAWIIJ010000010">
    <property type="protein sequence ID" value="MDV2079945.1"/>
    <property type="molecule type" value="Genomic_DNA"/>
</dbReference>
<organism evidence="2 3">
    <name type="scientific">Marinobacter xestospongiae</name>
    <dbReference type="NCBI Taxonomy" id="994319"/>
    <lineage>
        <taxon>Bacteria</taxon>
        <taxon>Pseudomonadati</taxon>
        <taxon>Pseudomonadota</taxon>
        <taxon>Gammaproteobacteria</taxon>
        <taxon>Pseudomonadales</taxon>
        <taxon>Marinobacteraceae</taxon>
        <taxon>Marinobacter</taxon>
    </lineage>
</organism>
<dbReference type="SUPFAM" id="SSF51735">
    <property type="entry name" value="NAD(P)-binding Rossmann-fold domains"/>
    <property type="match status" value="1"/>
</dbReference>
<dbReference type="Gene3D" id="3.40.50.720">
    <property type="entry name" value="NAD(P)-binding Rossmann-like Domain"/>
    <property type="match status" value="1"/>
</dbReference>
<evidence type="ECO:0000313" key="2">
    <source>
        <dbReference type="EMBL" id="MDV2079945.1"/>
    </source>
</evidence>
<protein>
    <submittedName>
        <fullName evidence="2">NAD-dependent epimerase/dehydratase family protein</fullName>
    </submittedName>
</protein>
<dbReference type="PANTHER" id="PTHR43245">
    <property type="entry name" value="BIFUNCTIONAL POLYMYXIN RESISTANCE PROTEIN ARNA"/>
    <property type="match status" value="1"/>
</dbReference>
<gene>
    <name evidence="2" type="ORF">RYS15_14745</name>
</gene>
<sequence length="341" mass="37122">MEHPQQISQGSVRWSALSLDDAETFSTLLLTGASGFVGRRLLQALQHAFPQTRIRVAVRCPVSGLSPEVEQVVVGDFNAHTNWAAALSGVDGVMHLAARAHRIGRDVGANHASQCQAVNRDATEGLIRSCVQSGVRKFVLLSTVGVLGRHRDVLRDTDAAAPDDPYSVSKWEAEQCVRAACRGSSTRFVVLRSPLVLGSEAPGNIRLLRTWIHRRLPLPLATVKNRRSFIYIDNLVDALMLALVHGNADNRSFLLTDDLTLSTANLVRALAGGRRFALFPFPSKWIRGGLSYLGKPGQAEQLLGSLEVDGSFFRECLRWTPPVTKEEALLALGGNDKGSKC</sequence>
<name>A0ABU3W088_9GAMM</name>
<dbReference type="Proteomes" id="UP001269819">
    <property type="component" value="Unassembled WGS sequence"/>
</dbReference>
<evidence type="ECO:0000259" key="1">
    <source>
        <dbReference type="Pfam" id="PF01370"/>
    </source>
</evidence>
<reference evidence="2 3" key="1">
    <citation type="submission" date="2023-10" db="EMBL/GenBank/DDBJ databases">
        <title>Characteristics and mechanism of a salt-tolerant marine origin heterotrophic nitrifying- aerobic denitrifying bacteria Marinobacter xestospongiae HN1.</title>
        <authorList>
            <person name="Qi R."/>
        </authorList>
    </citation>
    <scope>NUCLEOTIDE SEQUENCE [LARGE SCALE GENOMIC DNA]</scope>
    <source>
        <strain evidence="2 3">HN1</strain>
    </source>
</reference>